<sequence length="278" mass="31423">MCSLDLQVRVAVRPTALRGSYKPLRVHPDLEVQATLHWIYTPIELMNHTEQTFTALGGQFVTPVDTLTEKLRAVKAIVFDWDGVFNDGVKTGSGSSSFSEVDSMGTNLLRFGFWLHHRDQLPVVAIITGVINELADALVRREHFHACYSQAKHKVDVLKHLLDQYGLQPHEVAFFFDDALDLSVAEVAGVRVMVRRRANPLLTDYVVRNGLVDYLTGSESGQWAVREGCEMLLGLLGQFDTVMNERLRYKPVYDRYYAQRQAVEPSYWTVGPDGPVQK</sequence>
<keyword evidence="2" id="KW-1185">Reference proteome</keyword>
<organism evidence="1 2">
    <name type="scientific">Spirosoma oryzae</name>
    <dbReference type="NCBI Taxonomy" id="1469603"/>
    <lineage>
        <taxon>Bacteria</taxon>
        <taxon>Pseudomonadati</taxon>
        <taxon>Bacteroidota</taxon>
        <taxon>Cytophagia</taxon>
        <taxon>Cytophagales</taxon>
        <taxon>Cytophagaceae</taxon>
        <taxon>Spirosoma</taxon>
    </lineage>
</organism>
<dbReference type="Proteomes" id="UP000238375">
    <property type="component" value="Unassembled WGS sequence"/>
</dbReference>
<gene>
    <name evidence="1" type="ORF">CLV58_107128</name>
</gene>
<dbReference type="AlphaFoldDB" id="A0A2T0T323"/>
<dbReference type="RefSeq" id="WP_342748902.1">
    <property type="nucleotide sequence ID" value="NZ_PVTE01000007.1"/>
</dbReference>
<reference evidence="1 2" key="1">
    <citation type="submission" date="2018-03" db="EMBL/GenBank/DDBJ databases">
        <title>Genomic Encyclopedia of Archaeal and Bacterial Type Strains, Phase II (KMG-II): from individual species to whole genera.</title>
        <authorList>
            <person name="Goeker M."/>
        </authorList>
    </citation>
    <scope>NUCLEOTIDE SEQUENCE [LARGE SCALE GENOMIC DNA]</scope>
    <source>
        <strain evidence="1 2">DSM 28354</strain>
    </source>
</reference>
<dbReference type="Gene3D" id="3.40.50.1000">
    <property type="entry name" value="HAD superfamily/HAD-like"/>
    <property type="match status" value="1"/>
</dbReference>
<dbReference type="SUPFAM" id="SSF56784">
    <property type="entry name" value="HAD-like"/>
    <property type="match status" value="1"/>
</dbReference>
<evidence type="ECO:0000313" key="1">
    <source>
        <dbReference type="EMBL" id="PRY40034.1"/>
    </source>
</evidence>
<dbReference type="InterPro" id="IPR036412">
    <property type="entry name" value="HAD-like_sf"/>
</dbReference>
<protein>
    <submittedName>
        <fullName evidence="1">3-deoxy-D-manno-octulosonate 8-phosphate phosphatase (KDO 8-P phosphatase)</fullName>
    </submittedName>
</protein>
<dbReference type="InterPro" id="IPR023214">
    <property type="entry name" value="HAD_sf"/>
</dbReference>
<proteinExistence type="predicted"/>
<dbReference type="EMBL" id="PVTE01000007">
    <property type="protein sequence ID" value="PRY40034.1"/>
    <property type="molecule type" value="Genomic_DNA"/>
</dbReference>
<accession>A0A2T0T323</accession>
<name>A0A2T0T323_9BACT</name>
<evidence type="ECO:0000313" key="2">
    <source>
        <dbReference type="Proteomes" id="UP000238375"/>
    </source>
</evidence>
<comment type="caution">
    <text evidence="1">The sequence shown here is derived from an EMBL/GenBank/DDBJ whole genome shotgun (WGS) entry which is preliminary data.</text>
</comment>